<keyword evidence="6" id="KW-0961">Cell wall biogenesis/degradation</keyword>
<feature type="chain" id="PRO_5045872989" evidence="9">
    <location>
        <begin position="26"/>
        <end position="310"/>
    </location>
</feature>
<dbReference type="GO" id="GO:0004180">
    <property type="term" value="F:carboxypeptidase activity"/>
    <property type="evidence" value="ECO:0007669"/>
    <property type="project" value="UniProtKB-KW"/>
</dbReference>
<feature type="signal peptide" evidence="9">
    <location>
        <begin position="1"/>
        <end position="25"/>
    </location>
</feature>
<evidence type="ECO:0000256" key="8">
    <source>
        <dbReference type="SAM" id="MobiDB-lite"/>
    </source>
</evidence>
<evidence type="ECO:0000313" key="11">
    <source>
        <dbReference type="EMBL" id="MBD3141808.1"/>
    </source>
</evidence>
<evidence type="ECO:0000259" key="10">
    <source>
        <dbReference type="Pfam" id="PF00768"/>
    </source>
</evidence>
<dbReference type="EMBL" id="JACXRZ010000002">
    <property type="protein sequence ID" value="MBD3141808.1"/>
    <property type="molecule type" value="Genomic_DNA"/>
</dbReference>
<keyword evidence="11" id="KW-0645">Protease</keyword>
<evidence type="ECO:0000256" key="7">
    <source>
        <dbReference type="RuleBase" id="RU004016"/>
    </source>
</evidence>
<gene>
    <name evidence="11" type="ORF">IEQ31_01175</name>
</gene>
<evidence type="ECO:0000256" key="6">
    <source>
        <dbReference type="ARBA" id="ARBA00023316"/>
    </source>
</evidence>
<dbReference type="PRINTS" id="PR00725">
    <property type="entry name" value="DADACBPTASE1"/>
</dbReference>
<comment type="caution">
    <text evidence="11">The sequence shown here is derived from an EMBL/GenBank/DDBJ whole genome shotgun (WGS) entry which is preliminary data.</text>
</comment>
<dbReference type="SUPFAM" id="SSF56601">
    <property type="entry name" value="beta-lactamase/transpeptidase-like"/>
    <property type="match status" value="1"/>
</dbReference>
<keyword evidence="3" id="KW-0378">Hydrolase</keyword>
<dbReference type="RefSeq" id="WP_191049679.1">
    <property type="nucleotide sequence ID" value="NZ_JACXRZ010000002.1"/>
</dbReference>
<dbReference type="InterPro" id="IPR012338">
    <property type="entry name" value="Beta-lactam/transpept-like"/>
</dbReference>
<proteinExistence type="inferred from homology"/>
<organism evidence="11 12">
    <name type="scientific">Microbispora bryophytorum subsp. camponoti</name>
    <dbReference type="NCBI Taxonomy" id="1677852"/>
    <lineage>
        <taxon>Bacteria</taxon>
        <taxon>Bacillati</taxon>
        <taxon>Actinomycetota</taxon>
        <taxon>Actinomycetes</taxon>
        <taxon>Streptosporangiales</taxon>
        <taxon>Streptosporangiaceae</taxon>
        <taxon>Microbispora</taxon>
    </lineage>
</organism>
<evidence type="ECO:0000313" key="12">
    <source>
        <dbReference type="Proteomes" id="UP000653231"/>
    </source>
</evidence>
<name>A0ABR8L034_9ACTN</name>
<feature type="domain" description="Peptidase S11 D-alanyl-D-alanine carboxypeptidase A N-terminal" evidence="10">
    <location>
        <begin position="35"/>
        <end position="265"/>
    </location>
</feature>
<keyword evidence="12" id="KW-1185">Reference proteome</keyword>
<evidence type="ECO:0000256" key="1">
    <source>
        <dbReference type="ARBA" id="ARBA00007164"/>
    </source>
</evidence>
<dbReference type="Gene3D" id="3.40.710.10">
    <property type="entry name" value="DD-peptidase/beta-lactamase superfamily"/>
    <property type="match status" value="1"/>
</dbReference>
<dbReference type="InterPro" id="IPR018044">
    <property type="entry name" value="Peptidase_S11"/>
</dbReference>
<reference evidence="11 12" key="1">
    <citation type="submission" date="2020-09" db="EMBL/GenBank/DDBJ databases">
        <title>Actinomycete isolated from the Camponotus japonicus Mayr.</title>
        <authorList>
            <person name="Gong X."/>
        </authorList>
    </citation>
    <scope>NUCLEOTIDE SEQUENCE [LARGE SCALE GENOMIC DNA]</scope>
    <source>
        <strain evidence="11 12">2C-HV3</strain>
    </source>
</reference>
<evidence type="ECO:0000256" key="4">
    <source>
        <dbReference type="ARBA" id="ARBA00022960"/>
    </source>
</evidence>
<dbReference type="InterPro" id="IPR001967">
    <property type="entry name" value="Peptidase_S11_N"/>
</dbReference>
<feature type="compositionally biased region" description="Gly residues" evidence="8">
    <location>
        <begin position="301"/>
        <end position="310"/>
    </location>
</feature>
<evidence type="ECO:0000256" key="5">
    <source>
        <dbReference type="ARBA" id="ARBA00022984"/>
    </source>
</evidence>
<keyword evidence="2 9" id="KW-0732">Signal</keyword>
<comment type="similarity">
    <text evidence="1 7">Belongs to the peptidase S11 family.</text>
</comment>
<sequence>MRNGVLIALAAALVTAGTAAAPAQAAKTAQATQTAQAAQAPPVTAREAYLVDTTQGTVQFAKRETRRVPIASLTKVMTAYVVRRQARLNDVVTVTAADIRHATAGGATTAGLRAGERLTVRDLLYGLLLPSGADAAHALAERYGPGTAKFVAKMNAAARALGLRDTRYANPDGLPSKGYSTARDQATLAVAALRDPVIASVARTPKRVVGKSAVHRAHVWRNTNDLLDDGAVGLKTGFTSQAGYCLSFAAVQDGHTYVGVVLGERSDKARFATARKLLDRAGRDAGQNAGQDTGDDTGESPGEGPGVTLP</sequence>
<dbReference type="Proteomes" id="UP000653231">
    <property type="component" value="Unassembled WGS sequence"/>
</dbReference>
<evidence type="ECO:0000256" key="9">
    <source>
        <dbReference type="SAM" id="SignalP"/>
    </source>
</evidence>
<keyword evidence="11" id="KW-0121">Carboxypeptidase</keyword>
<protein>
    <submittedName>
        <fullName evidence="11">D-alanyl-D-alanine carboxypeptidase</fullName>
    </submittedName>
</protein>
<evidence type="ECO:0000256" key="2">
    <source>
        <dbReference type="ARBA" id="ARBA00022729"/>
    </source>
</evidence>
<evidence type="ECO:0000256" key="3">
    <source>
        <dbReference type="ARBA" id="ARBA00022801"/>
    </source>
</evidence>
<keyword evidence="4" id="KW-0133">Cell shape</keyword>
<dbReference type="Pfam" id="PF00768">
    <property type="entry name" value="Peptidase_S11"/>
    <property type="match status" value="1"/>
</dbReference>
<keyword evidence="5" id="KW-0573">Peptidoglycan synthesis</keyword>
<dbReference type="PANTHER" id="PTHR21581">
    <property type="entry name" value="D-ALANYL-D-ALANINE CARBOXYPEPTIDASE"/>
    <property type="match status" value="1"/>
</dbReference>
<accession>A0ABR8L034</accession>
<dbReference type="PANTHER" id="PTHR21581:SF33">
    <property type="entry name" value="D-ALANYL-D-ALANINE CARBOXYPEPTIDASE DACB"/>
    <property type="match status" value="1"/>
</dbReference>
<feature type="region of interest" description="Disordered" evidence="8">
    <location>
        <begin position="280"/>
        <end position="310"/>
    </location>
</feature>